<reference evidence="2" key="1">
    <citation type="submission" date="2018-11" db="EMBL/GenBank/DDBJ databases">
        <authorList>
            <consortium name="Pathogen Informatics"/>
        </authorList>
    </citation>
    <scope>NUCLEOTIDE SEQUENCE</scope>
</reference>
<comment type="caution">
    <text evidence="2">The sequence shown here is derived from an EMBL/GenBank/DDBJ whole genome shotgun (WGS) entry which is preliminary data.</text>
</comment>
<keyword evidence="3" id="KW-1185">Reference proteome</keyword>
<evidence type="ECO:0000313" key="3">
    <source>
        <dbReference type="Proteomes" id="UP000784294"/>
    </source>
</evidence>
<protein>
    <submittedName>
        <fullName evidence="2">Uncharacterized protein</fullName>
    </submittedName>
</protein>
<feature type="compositionally biased region" description="Basic and acidic residues" evidence="1">
    <location>
        <begin position="1"/>
        <end position="13"/>
    </location>
</feature>
<accession>A0A448WS56</accession>
<evidence type="ECO:0000313" key="2">
    <source>
        <dbReference type="EMBL" id="VEL18861.1"/>
    </source>
</evidence>
<proteinExistence type="predicted"/>
<feature type="region of interest" description="Disordered" evidence="1">
    <location>
        <begin position="25"/>
        <end position="48"/>
    </location>
</feature>
<feature type="compositionally biased region" description="Polar residues" evidence="1">
    <location>
        <begin position="139"/>
        <end position="150"/>
    </location>
</feature>
<feature type="region of interest" description="Disordered" evidence="1">
    <location>
        <begin position="1"/>
        <end position="20"/>
    </location>
</feature>
<dbReference type="Proteomes" id="UP000784294">
    <property type="component" value="Unassembled WGS sequence"/>
</dbReference>
<dbReference type="EMBL" id="CAAALY010039042">
    <property type="protein sequence ID" value="VEL18861.1"/>
    <property type="molecule type" value="Genomic_DNA"/>
</dbReference>
<organism evidence="2 3">
    <name type="scientific">Protopolystoma xenopodis</name>
    <dbReference type="NCBI Taxonomy" id="117903"/>
    <lineage>
        <taxon>Eukaryota</taxon>
        <taxon>Metazoa</taxon>
        <taxon>Spiralia</taxon>
        <taxon>Lophotrochozoa</taxon>
        <taxon>Platyhelminthes</taxon>
        <taxon>Monogenea</taxon>
        <taxon>Polyopisthocotylea</taxon>
        <taxon>Polystomatidea</taxon>
        <taxon>Polystomatidae</taxon>
        <taxon>Protopolystoma</taxon>
    </lineage>
</organism>
<name>A0A448WS56_9PLAT</name>
<feature type="region of interest" description="Disordered" evidence="1">
    <location>
        <begin position="139"/>
        <end position="159"/>
    </location>
</feature>
<dbReference type="AlphaFoldDB" id="A0A448WS56"/>
<evidence type="ECO:0000256" key="1">
    <source>
        <dbReference type="SAM" id="MobiDB-lite"/>
    </source>
</evidence>
<gene>
    <name evidence="2" type="ORF">PXEA_LOCUS12301</name>
</gene>
<sequence length="189" mass="20406">MEHPGDNEEKDSTFHQSIGAMREAWASTSVSCHSKPPVSKRLAGDDRPLGDSAFSLVSGTGQYSPNRSHLTIAQSHQAPSTTALGPEYFEATRPSLSSGLTTFFTQQAIDESSHAQAPTNSSFNTGTQFIPIVTSHPCETTPNAVDTTSSEQDDNGNLGVSQSFMRLSQRSDTDCVYVDQQTTQVWFGI</sequence>